<dbReference type="UniPathway" id="UPA00050">
    <property type="reaction ID" value="UER00063"/>
</dbReference>
<evidence type="ECO:0000256" key="6">
    <source>
        <dbReference type="ARBA" id="ARBA00022605"/>
    </source>
</evidence>
<dbReference type="InterPro" id="IPR036291">
    <property type="entry name" value="NAD(P)-bd_dom_sf"/>
</dbReference>
<evidence type="ECO:0000313" key="16">
    <source>
        <dbReference type="EMBL" id="OEG70821.1"/>
    </source>
</evidence>
<evidence type="ECO:0000256" key="7">
    <source>
        <dbReference type="ARBA" id="ARBA00022697"/>
    </source>
</evidence>
<dbReference type="PANTHER" id="PTHR43331">
    <property type="entry name" value="HOMOSERINE DEHYDROGENASE"/>
    <property type="match status" value="1"/>
</dbReference>
<evidence type="ECO:0000313" key="17">
    <source>
        <dbReference type="Proteomes" id="UP000095237"/>
    </source>
</evidence>
<evidence type="ECO:0000256" key="1">
    <source>
        <dbReference type="ARBA" id="ARBA00005056"/>
    </source>
</evidence>
<gene>
    <name evidence="16" type="ORF">ATZ36_17805</name>
</gene>
<dbReference type="PROSITE" id="PS51671">
    <property type="entry name" value="ACT"/>
    <property type="match status" value="1"/>
</dbReference>
<proteinExistence type="inferred from homology"/>
<keyword evidence="10 13" id="KW-0486">Methionine biosynthesis</keyword>
<name>A0A1E5IK63_ENDTX</name>
<dbReference type="GO" id="GO:0004412">
    <property type="term" value="F:homoserine dehydrogenase activity"/>
    <property type="evidence" value="ECO:0007669"/>
    <property type="project" value="UniProtKB-EC"/>
</dbReference>
<dbReference type="AlphaFoldDB" id="A0A1E5IK63"/>
<accession>A0A1E5IK63</accession>
<comment type="caution">
    <text evidence="16">The sequence shown here is derived from an EMBL/GenBank/DDBJ whole genome shotgun (WGS) entry which is preliminary data.</text>
</comment>
<dbReference type="InterPro" id="IPR019811">
    <property type="entry name" value="HDH_CS"/>
</dbReference>
<evidence type="ECO:0000259" key="15">
    <source>
        <dbReference type="PROSITE" id="PS51671"/>
    </source>
</evidence>
<dbReference type="InterPro" id="IPR002912">
    <property type="entry name" value="ACT_dom"/>
</dbReference>
<feature type="active site" description="Proton donor" evidence="11">
    <location>
        <position position="201"/>
    </location>
</feature>
<dbReference type="Gene3D" id="3.30.360.10">
    <property type="entry name" value="Dihydrodipicolinate Reductase, domain 2"/>
    <property type="match status" value="1"/>
</dbReference>
<evidence type="ECO:0000256" key="13">
    <source>
        <dbReference type="RuleBase" id="RU000579"/>
    </source>
</evidence>
<dbReference type="PANTHER" id="PTHR43331:SF1">
    <property type="entry name" value="HOMOSERINE DEHYDROGENASE"/>
    <property type="match status" value="1"/>
</dbReference>
<feature type="binding site" evidence="12">
    <location>
        <begin position="11"/>
        <end position="18"/>
    </location>
    <ligand>
        <name>NADP(+)</name>
        <dbReference type="ChEBI" id="CHEBI:58349"/>
    </ligand>
</feature>
<dbReference type="Pfam" id="PF03447">
    <property type="entry name" value="NAD_binding_3"/>
    <property type="match status" value="1"/>
</dbReference>
<dbReference type="GO" id="GO:0009086">
    <property type="term" value="P:methionine biosynthetic process"/>
    <property type="evidence" value="ECO:0007669"/>
    <property type="project" value="UniProtKB-KW"/>
</dbReference>
<evidence type="ECO:0000256" key="3">
    <source>
        <dbReference type="ARBA" id="ARBA00006753"/>
    </source>
</evidence>
<keyword evidence="9 13" id="KW-0560">Oxidoreductase</keyword>
<dbReference type="Gene3D" id="3.40.50.720">
    <property type="entry name" value="NAD(P)-binding Rossmann-like Domain"/>
    <property type="match status" value="1"/>
</dbReference>
<dbReference type="Pfam" id="PF00742">
    <property type="entry name" value="Homoserine_dh"/>
    <property type="match status" value="1"/>
</dbReference>
<evidence type="ECO:0000256" key="4">
    <source>
        <dbReference type="ARBA" id="ARBA00013213"/>
    </source>
</evidence>
<evidence type="ECO:0000256" key="11">
    <source>
        <dbReference type="PIRSR" id="PIRSR000098-1"/>
    </source>
</evidence>
<keyword evidence="8 12" id="KW-0521">NADP</keyword>
<dbReference type="PIRSF" id="PIRSF000098">
    <property type="entry name" value="Homoser_dehydrog"/>
    <property type="match status" value="1"/>
</dbReference>
<evidence type="ECO:0000256" key="2">
    <source>
        <dbReference type="ARBA" id="ARBA00005062"/>
    </source>
</evidence>
<dbReference type="NCBIfam" id="NF004976">
    <property type="entry name" value="PRK06349.1"/>
    <property type="match status" value="1"/>
</dbReference>
<reference evidence="16 17" key="1">
    <citation type="submission" date="2015-11" db="EMBL/GenBank/DDBJ databases">
        <title>Evidence for parallel genomic evolution in an endosymbiosis of termite gut flagellates.</title>
        <authorList>
            <person name="Zheng H."/>
        </authorList>
    </citation>
    <scope>NUCLEOTIDE SEQUENCE [LARGE SCALE GENOMIC DNA]</scope>
    <source>
        <strain evidence="16 17">CET450</strain>
    </source>
</reference>
<evidence type="ECO:0000256" key="9">
    <source>
        <dbReference type="ARBA" id="ARBA00023002"/>
    </source>
</evidence>
<evidence type="ECO:0000256" key="14">
    <source>
        <dbReference type="RuleBase" id="RU004171"/>
    </source>
</evidence>
<dbReference type="InterPro" id="IPR016204">
    <property type="entry name" value="HDH"/>
</dbReference>
<dbReference type="InterPro" id="IPR005106">
    <property type="entry name" value="Asp/hSer_DH_NAD-bd"/>
</dbReference>
<dbReference type="PROSITE" id="PS01042">
    <property type="entry name" value="HOMOSER_DHGENASE"/>
    <property type="match status" value="1"/>
</dbReference>
<feature type="binding site" evidence="12">
    <location>
        <position position="101"/>
    </location>
    <ligand>
        <name>NADPH</name>
        <dbReference type="ChEBI" id="CHEBI:57783"/>
    </ligand>
</feature>
<dbReference type="GO" id="GO:0050661">
    <property type="term" value="F:NADP binding"/>
    <property type="evidence" value="ECO:0007669"/>
    <property type="project" value="InterPro"/>
</dbReference>
<comment type="pathway">
    <text evidence="2 13">Amino-acid biosynthesis; L-methionine biosynthesis via de novo pathway; L-homoserine from L-aspartate: step 3/3.</text>
</comment>
<dbReference type="SUPFAM" id="SSF55347">
    <property type="entry name" value="Glyceraldehyde-3-phosphate dehydrogenase-like, C-terminal domain"/>
    <property type="match status" value="1"/>
</dbReference>
<comment type="pathway">
    <text evidence="1 13">Amino-acid biosynthesis; L-threonine biosynthesis; L-threonine from L-aspartate: step 3/5.</text>
</comment>
<dbReference type="EC" id="1.1.1.3" evidence="4 13"/>
<feature type="domain" description="ACT" evidence="15">
    <location>
        <begin position="350"/>
        <end position="429"/>
    </location>
</feature>
<keyword evidence="17" id="KW-1185">Reference proteome</keyword>
<dbReference type="SUPFAM" id="SSF51735">
    <property type="entry name" value="NAD(P)-binding Rossmann-fold domains"/>
    <property type="match status" value="1"/>
</dbReference>
<keyword evidence="6 13" id="KW-0028">Amino-acid biosynthesis</keyword>
<feature type="binding site" evidence="12">
    <location>
        <position position="186"/>
    </location>
    <ligand>
        <name>L-homoserine</name>
        <dbReference type="ChEBI" id="CHEBI:57476"/>
    </ligand>
</feature>
<evidence type="ECO:0000256" key="8">
    <source>
        <dbReference type="ARBA" id="ARBA00022857"/>
    </source>
</evidence>
<sequence>MEKNYINVGLIGYGTVGKGVVKILEEKKNIVLRKIGKPIRIKSICDLSPIDKPELYVKNFKDIIKDPKIDLIVELIGGYEPARTIITESLKAGKNVVSANKAALAKYWDQIFTTAQIYQKAIYYEASVGGVIPVVQGLSEGLASEEILEIKGILNGTTNFILSEMKKHCVSYEEALKSAQEAGYAEADPSFDVNGIDTANKLAILASLAWGSWVKVKNISVIKGIADLDIEDILITREFGYDVKLIGSAQKTKDGIDLSVQPCLVTHEHAFATVENEYNAIMITGKDSGDVLFYGKGAGQLPAASAVVSDIINLSKSIVTNTAGIVPDVVYDSMKKIKIIPAGKSKAPYYLRFAVLDRPNVLSKISGILSEFKVSIARSLAQFNINKKDYGKIAIITHETCSENLEKALKKINATKSITKSKTVKIKIEI</sequence>
<organism evidence="16 17">
    <name type="scientific">Endomicrobium trichonymphae</name>
    <dbReference type="NCBI Taxonomy" id="1408204"/>
    <lineage>
        <taxon>Bacteria</taxon>
        <taxon>Pseudomonadati</taxon>
        <taxon>Elusimicrobiota</taxon>
        <taxon>Endomicrobiia</taxon>
        <taxon>Endomicrobiales</taxon>
        <taxon>Endomicrobiaceae</taxon>
        <taxon>Candidatus Endomicrobiellum</taxon>
    </lineage>
</organism>
<protein>
    <recommendedName>
        <fullName evidence="5 13">Homoserine dehydrogenase</fullName>
        <ecNumber evidence="4 13">1.1.1.3</ecNumber>
    </recommendedName>
</protein>
<dbReference type="EMBL" id="LNVX01000291">
    <property type="protein sequence ID" value="OEG70821.1"/>
    <property type="molecule type" value="Genomic_DNA"/>
</dbReference>
<dbReference type="InterPro" id="IPR001342">
    <property type="entry name" value="HDH_cat"/>
</dbReference>
<dbReference type="UniPathway" id="UPA00051">
    <property type="reaction ID" value="UER00465"/>
</dbReference>
<dbReference type="Gene3D" id="3.30.70.260">
    <property type="match status" value="1"/>
</dbReference>
<keyword evidence="7 13" id="KW-0791">Threonine biosynthesis</keyword>
<dbReference type="SUPFAM" id="SSF55021">
    <property type="entry name" value="ACT-like"/>
    <property type="match status" value="1"/>
</dbReference>
<comment type="similarity">
    <text evidence="3 14">Belongs to the homoserine dehydrogenase family.</text>
</comment>
<evidence type="ECO:0000256" key="10">
    <source>
        <dbReference type="ARBA" id="ARBA00023167"/>
    </source>
</evidence>
<evidence type="ECO:0000256" key="5">
    <source>
        <dbReference type="ARBA" id="ARBA00013376"/>
    </source>
</evidence>
<dbReference type="InterPro" id="IPR045865">
    <property type="entry name" value="ACT-like_dom_sf"/>
</dbReference>
<comment type="catalytic activity">
    <reaction evidence="13">
        <text>L-homoserine + NADP(+) = L-aspartate 4-semialdehyde + NADPH + H(+)</text>
        <dbReference type="Rhea" id="RHEA:15761"/>
        <dbReference type="ChEBI" id="CHEBI:15378"/>
        <dbReference type="ChEBI" id="CHEBI:57476"/>
        <dbReference type="ChEBI" id="CHEBI:57783"/>
        <dbReference type="ChEBI" id="CHEBI:58349"/>
        <dbReference type="ChEBI" id="CHEBI:537519"/>
        <dbReference type="EC" id="1.1.1.3"/>
    </reaction>
</comment>
<evidence type="ECO:0000256" key="12">
    <source>
        <dbReference type="PIRSR" id="PIRSR000098-2"/>
    </source>
</evidence>
<dbReference type="GO" id="GO:0009088">
    <property type="term" value="P:threonine biosynthetic process"/>
    <property type="evidence" value="ECO:0007669"/>
    <property type="project" value="UniProtKB-UniPathway"/>
</dbReference>
<dbReference type="Proteomes" id="UP000095237">
    <property type="component" value="Unassembled WGS sequence"/>
</dbReference>
<dbReference type="CDD" id="cd04881">
    <property type="entry name" value="ACT_HSDH-Hom"/>
    <property type="match status" value="1"/>
</dbReference>
<dbReference type="FunFam" id="3.30.360.10:FF:000005">
    <property type="entry name" value="Homoserine dehydrogenase"/>
    <property type="match status" value="1"/>
</dbReference>